<dbReference type="HAMAP" id="MF_00365">
    <property type="entry name" value="RecF"/>
    <property type="match status" value="1"/>
</dbReference>
<evidence type="ECO:0000259" key="9">
    <source>
        <dbReference type="Pfam" id="PF02463"/>
    </source>
</evidence>
<dbReference type="GO" id="GO:0003697">
    <property type="term" value="F:single-stranded DNA binding"/>
    <property type="evidence" value="ECO:0007669"/>
    <property type="project" value="InterPro"/>
</dbReference>
<feature type="domain" description="RecF/RecN/SMC N-terminal" evidence="9">
    <location>
        <begin position="3"/>
        <end position="353"/>
    </location>
</feature>
<keyword evidence="5" id="KW-0235">DNA replication</keyword>
<dbReference type="Gene3D" id="1.20.1050.90">
    <property type="entry name" value="RecF/RecN/SMC, N-terminal domain"/>
    <property type="match status" value="1"/>
</dbReference>
<dbReference type="InterPro" id="IPR027417">
    <property type="entry name" value="P-loop_NTPase"/>
</dbReference>
<dbReference type="InterPro" id="IPR018078">
    <property type="entry name" value="DNA-binding_RecF_CS"/>
</dbReference>
<dbReference type="InterPro" id="IPR003395">
    <property type="entry name" value="RecF/RecN/SMC_N"/>
</dbReference>
<dbReference type="GO" id="GO:0005524">
    <property type="term" value="F:ATP binding"/>
    <property type="evidence" value="ECO:0007669"/>
    <property type="project" value="UniProtKB-KW"/>
</dbReference>
<keyword evidence="4" id="KW-0963">Cytoplasm</keyword>
<dbReference type="GO" id="GO:0006302">
    <property type="term" value="P:double-strand break repair"/>
    <property type="evidence" value="ECO:0007669"/>
    <property type="project" value="TreeGrafter"/>
</dbReference>
<keyword evidence="6" id="KW-0547">Nucleotide-binding</keyword>
<evidence type="ECO:0000313" key="10">
    <source>
        <dbReference type="EMBL" id="VAW94182.1"/>
    </source>
</evidence>
<dbReference type="AlphaFoldDB" id="A0A3B1A375"/>
<sequence length="359" mass="41373">MSITQLSLQSVRNLAECNITPDARFNVIEGANASGKTSFLEAIYLISQVKSFRTHRINHIIQYNKPELQVVAKYQDHTQYTHVIGLSRNRSATKIHLNKETINLSSKLAALVPIQVITPESHRLLEDGPKFRRQFIDWGVFHVEHGFLQTWKDYHRILRQRNAALRQKQSKQQIQSWNQPLIEITKKFHQARVRYIQALTPIVESYTEQLIGKVVSLEYLPGWQKDQLFTDALEKSYQQDCQFRHTRVGPHRADLCMKSHGIAVQTGLSRGQQKLLVCALRLAQIQYLQHLSQQSCIILVDDLPAELDKAHRDRLMTLLDDTDAQVFVTTTDASLLNVNPQTSKKVFHVKHGEIKEVVY</sequence>
<dbReference type="PROSITE" id="PS00618">
    <property type="entry name" value="RECF_2"/>
    <property type="match status" value="1"/>
</dbReference>
<protein>
    <recommendedName>
        <fullName evidence="3">DNA replication and repair protein RecF</fullName>
    </recommendedName>
</protein>
<dbReference type="PROSITE" id="PS00617">
    <property type="entry name" value="RECF_1"/>
    <property type="match status" value="1"/>
</dbReference>
<evidence type="ECO:0000256" key="1">
    <source>
        <dbReference type="ARBA" id="ARBA00004496"/>
    </source>
</evidence>
<evidence type="ECO:0000256" key="6">
    <source>
        <dbReference type="ARBA" id="ARBA00022741"/>
    </source>
</evidence>
<organism evidence="10">
    <name type="scientific">hydrothermal vent metagenome</name>
    <dbReference type="NCBI Taxonomy" id="652676"/>
    <lineage>
        <taxon>unclassified sequences</taxon>
        <taxon>metagenomes</taxon>
        <taxon>ecological metagenomes</taxon>
    </lineage>
</organism>
<evidence type="ECO:0000256" key="3">
    <source>
        <dbReference type="ARBA" id="ARBA00020170"/>
    </source>
</evidence>
<evidence type="ECO:0000256" key="5">
    <source>
        <dbReference type="ARBA" id="ARBA00022705"/>
    </source>
</evidence>
<keyword evidence="7" id="KW-0067">ATP-binding</keyword>
<gene>
    <name evidence="10" type="ORF">MNBD_GAMMA23-2197</name>
</gene>
<dbReference type="GO" id="GO:0005737">
    <property type="term" value="C:cytoplasm"/>
    <property type="evidence" value="ECO:0007669"/>
    <property type="project" value="UniProtKB-SubCell"/>
</dbReference>
<comment type="similarity">
    <text evidence="2">Belongs to the RecF family.</text>
</comment>
<dbReference type="GO" id="GO:0006260">
    <property type="term" value="P:DNA replication"/>
    <property type="evidence" value="ECO:0007669"/>
    <property type="project" value="UniProtKB-KW"/>
</dbReference>
<evidence type="ECO:0000256" key="7">
    <source>
        <dbReference type="ARBA" id="ARBA00022840"/>
    </source>
</evidence>
<dbReference type="PANTHER" id="PTHR32182:SF0">
    <property type="entry name" value="DNA REPLICATION AND REPAIR PROTEIN RECF"/>
    <property type="match status" value="1"/>
</dbReference>
<dbReference type="EMBL" id="UOFT01000036">
    <property type="protein sequence ID" value="VAW94182.1"/>
    <property type="molecule type" value="Genomic_DNA"/>
</dbReference>
<accession>A0A3B1A375</accession>
<dbReference type="GO" id="GO:0000731">
    <property type="term" value="P:DNA synthesis involved in DNA repair"/>
    <property type="evidence" value="ECO:0007669"/>
    <property type="project" value="TreeGrafter"/>
</dbReference>
<dbReference type="InterPro" id="IPR001238">
    <property type="entry name" value="DNA-binding_RecF"/>
</dbReference>
<evidence type="ECO:0000256" key="4">
    <source>
        <dbReference type="ARBA" id="ARBA00022490"/>
    </source>
</evidence>
<name>A0A3B1A375_9ZZZZ</name>
<dbReference type="Pfam" id="PF02463">
    <property type="entry name" value="SMC_N"/>
    <property type="match status" value="1"/>
</dbReference>
<reference evidence="10" key="1">
    <citation type="submission" date="2018-06" db="EMBL/GenBank/DDBJ databases">
        <authorList>
            <person name="Zhirakovskaya E."/>
        </authorList>
    </citation>
    <scope>NUCLEOTIDE SEQUENCE</scope>
</reference>
<dbReference type="SUPFAM" id="SSF52540">
    <property type="entry name" value="P-loop containing nucleoside triphosphate hydrolases"/>
    <property type="match status" value="1"/>
</dbReference>
<dbReference type="PANTHER" id="PTHR32182">
    <property type="entry name" value="DNA REPLICATION AND REPAIR PROTEIN RECF"/>
    <property type="match status" value="1"/>
</dbReference>
<evidence type="ECO:0000256" key="8">
    <source>
        <dbReference type="ARBA" id="ARBA00023125"/>
    </source>
</evidence>
<dbReference type="NCBIfam" id="TIGR00611">
    <property type="entry name" value="recf"/>
    <property type="match status" value="1"/>
</dbReference>
<proteinExistence type="inferred from homology"/>
<evidence type="ECO:0000256" key="2">
    <source>
        <dbReference type="ARBA" id="ARBA00008016"/>
    </source>
</evidence>
<dbReference type="InterPro" id="IPR042174">
    <property type="entry name" value="RecF_2"/>
</dbReference>
<comment type="subcellular location">
    <subcellularLocation>
        <location evidence="1">Cytoplasm</location>
    </subcellularLocation>
</comment>
<dbReference type="Gene3D" id="3.40.50.300">
    <property type="entry name" value="P-loop containing nucleotide triphosphate hydrolases"/>
    <property type="match status" value="1"/>
</dbReference>
<keyword evidence="8" id="KW-0238">DNA-binding</keyword>